<accession>A0ABU2YMF7</accession>
<dbReference type="EMBL" id="JAVRIA010000003">
    <property type="protein sequence ID" value="MDT0558460.1"/>
    <property type="molecule type" value="Genomic_DNA"/>
</dbReference>
<dbReference type="RefSeq" id="WP_311427226.1">
    <property type="nucleotide sequence ID" value="NZ_JAVRIA010000003.1"/>
</dbReference>
<proteinExistence type="predicted"/>
<evidence type="ECO:0000256" key="2">
    <source>
        <dbReference type="SAM" id="SignalP"/>
    </source>
</evidence>
<name>A0ABU2YMF7_9FLAO</name>
<feature type="chain" id="PRO_5046904566" evidence="2">
    <location>
        <begin position="21"/>
        <end position="295"/>
    </location>
</feature>
<evidence type="ECO:0000313" key="4">
    <source>
        <dbReference type="EMBL" id="MDT0558460.1"/>
    </source>
</evidence>
<evidence type="ECO:0000313" key="5">
    <source>
        <dbReference type="Proteomes" id="UP001259492"/>
    </source>
</evidence>
<reference evidence="4 5" key="1">
    <citation type="submission" date="2023-09" db="EMBL/GenBank/DDBJ databases">
        <authorList>
            <person name="Rey-Velasco X."/>
        </authorList>
    </citation>
    <scope>NUCLEOTIDE SEQUENCE [LARGE SCALE GENOMIC DNA]</scope>
    <source>
        <strain evidence="4 5">W332</strain>
    </source>
</reference>
<gene>
    <name evidence="4" type="ORF">RM697_07370</name>
</gene>
<keyword evidence="1 2" id="KW-0732">Signal</keyword>
<sequence>MKKNYILSFLLALAFLPMQAQVTVTVDPDATWVGFMSVTNLPAPQGDGAFQFDSGWGVPDLVAEVNAGSDITLKPNRINDSNIYWNSPGELRGNKYMSASSFVEENDNMALTGQEITFTGDITAFTLNSTGIDVPFTVEAFVKKFAAGFVLLEEVYTTITGTGTFSVTSTDTNPDGIIIQYGFLVRGANINIDAAFNTDYDNLGSVVAEPFPLSNEEFDTSEFNVSPNPTKNTWNIESNQVIIGVEVFDILGKRVMNLKPNTEEVNLDASQLINGVYFARIESVNGTKTMKLVKN</sequence>
<comment type="caution">
    <text evidence="4">The sequence shown here is derived from an EMBL/GenBank/DDBJ whole genome shotgun (WGS) entry which is preliminary data.</text>
</comment>
<dbReference type="NCBIfam" id="TIGR04183">
    <property type="entry name" value="Por_Secre_tail"/>
    <property type="match status" value="1"/>
</dbReference>
<feature type="domain" description="Secretion system C-terminal sorting" evidence="3">
    <location>
        <begin position="226"/>
        <end position="293"/>
    </location>
</feature>
<keyword evidence="5" id="KW-1185">Reference proteome</keyword>
<dbReference type="InterPro" id="IPR026444">
    <property type="entry name" value="Secre_tail"/>
</dbReference>
<organism evidence="4 5">
    <name type="scientific">Microcosmobacter mediterraneus</name>
    <dbReference type="NCBI Taxonomy" id="3075607"/>
    <lineage>
        <taxon>Bacteria</taxon>
        <taxon>Pseudomonadati</taxon>
        <taxon>Bacteroidota</taxon>
        <taxon>Flavobacteriia</taxon>
        <taxon>Flavobacteriales</taxon>
        <taxon>Flavobacteriaceae</taxon>
        <taxon>Microcosmobacter</taxon>
    </lineage>
</organism>
<feature type="signal peptide" evidence="2">
    <location>
        <begin position="1"/>
        <end position="20"/>
    </location>
</feature>
<evidence type="ECO:0000259" key="3">
    <source>
        <dbReference type="Pfam" id="PF18962"/>
    </source>
</evidence>
<dbReference type="Proteomes" id="UP001259492">
    <property type="component" value="Unassembled WGS sequence"/>
</dbReference>
<dbReference type="Pfam" id="PF18962">
    <property type="entry name" value="Por_Secre_tail"/>
    <property type="match status" value="1"/>
</dbReference>
<protein>
    <submittedName>
        <fullName evidence="4">T9SS type A sorting domain-containing protein</fullName>
    </submittedName>
</protein>
<evidence type="ECO:0000256" key="1">
    <source>
        <dbReference type="ARBA" id="ARBA00022729"/>
    </source>
</evidence>